<dbReference type="OrthoDB" id="6751725at2759"/>
<dbReference type="PANTHER" id="PTHR31511">
    <property type="entry name" value="PROTEIN CBG23764"/>
    <property type="match status" value="1"/>
</dbReference>
<dbReference type="PANTHER" id="PTHR31511:SF12">
    <property type="entry name" value="RHO TERMINATION FACTOR N-TERMINAL DOMAIN-CONTAINING PROTEIN"/>
    <property type="match status" value="1"/>
</dbReference>
<feature type="coiled-coil region" evidence="1">
    <location>
        <begin position="8"/>
        <end position="35"/>
    </location>
</feature>
<reference evidence="2 3" key="1">
    <citation type="submission" date="2019-08" db="EMBL/GenBank/DDBJ databases">
        <authorList>
            <person name="Alioto T."/>
            <person name="Alioto T."/>
            <person name="Gomez Garrido J."/>
        </authorList>
    </citation>
    <scope>NUCLEOTIDE SEQUENCE [LARGE SCALE GENOMIC DNA]</scope>
</reference>
<evidence type="ECO:0000313" key="3">
    <source>
        <dbReference type="Proteomes" id="UP000325440"/>
    </source>
</evidence>
<evidence type="ECO:0000256" key="1">
    <source>
        <dbReference type="SAM" id="Coils"/>
    </source>
</evidence>
<keyword evidence="1" id="KW-0175">Coiled coil</keyword>
<evidence type="ECO:0000313" key="2">
    <source>
        <dbReference type="EMBL" id="VVC30922.1"/>
    </source>
</evidence>
<organism evidence="2 3">
    <name type="scientific">Cinara cedri</name>
    <dbReference type="NCBI Taxonomy" id="506608"/>
    <lineage>
        <taxon>Eukaryota</taxon>
        <taxon>Metazoa</taxon>
        <taxon>Ecdysozoa</taxon>
        <taxon>Arthropoda</taxon>
        <taxon>Hexapoda</taxon>
        <taxon>Insecta</taxon>
        <taxon>Pterygota</taxon>
        <taxon>Neoptera</taxon>
        <taxon>Paraneoptera</taxon>
        <taxon>Hemiptera</taxon>
        <taxon>Sternorrhyncha</taxon>
        <taxon>Aphidomorpha</taxon>
        <taxon>Aphidoidea</taxon>
        <taxon>Aphididae</taxon>
        <taxon>Lachninae</taxon>
        <taxon>Cinara</taxon>
    </lineage>
</organism>
<name>A0A5E4MKI9_9HEMI</name>
<dbReference type="Proteomes" id="UP000325440">
    <property type="component" value="Unassembled WGS sequence"/>
</dbReference>
<dbReference type="EMBL" id="CABPRJ010000550">
    <property type="protein sequence ID" value="VVC30922.1"/>
    <property type="molecule type" value="Genomic_DNA"/>
</dbReference>
<sequence>MLLKKKLEVDVQTQIKEIKKEIKTFEDEIHLENNMRKVKDHDHLRVKYRGAAHSICNINYKVPRFIPVFFHNVSGYDAHLFIKEFEKILRMKDDQEKGYIFEVDLKYREELHDLHSDYPLAPENVFDNKELPKLTTTLYDKKKYILHYNNLILYLSLGLKLEKIHRIIEFD</sequence>
<keyword evidence="3" id="KW-1185">Reference proteome</keyword>
<dbReference type="AlphaFoldDB" id="A0A5E4MKI9"/>
<proteinExistence type="predicted"/>
<gene>
    <name evidence="2" type="ORF">CINCED_3A007872</name>
</gene>
<accession>A0A5E4MKI9</accession>
<protein>
    <submittedName>
        <fullName evidence="2">Ribonuclease H-like domain</fullName>
    </submittedName>
</protein>